<dbReference type="OrthoDB" id="9795089at2"/>
<dbReference type="EMBL" id="FNMZ01000005">
    <property type="protein sequence ID" value="SDX43080.1"/>
    <property type="molecule type" value="Genomic_DNA"/>
</dbReference>
<dbReference type="Gene3D" id="3.30.1330.120">
    <property type="entry name" value="2-methylcitrate dehydratase PrpD"/>
    <property type="match status" value="1"/>
</dbReference>
<dbReference type="STRING" id="356660.SAMN05444336_10586"/>
<dbReference type="InterPro" id="IPR036148">
    <property type="entry name" value="MmgE/PrpD_sf"/>
</dbReference>
<dbReference type="InterPro" id="IPR005656">
    <property type="entry name" value="MmgE_PrpD"/>
</dbReference>
<organism evidence="4 5">
    <name type="scientific">Albimonas donghaensis</name>
    <dbReference type="NCBI Taxonomy" id="356660"/>
    <lineage>
        <taxon>Bacteria</taxon>
        <taxon>Pseudomonadati</taxon>
        <taxon>Pseudomonadota</taxon>
        <taxon>Alphaproteobacteria</taxon>
        <taxon>Rhodobacterales</taxon>
        <taxon>Paracoccaceae</taxon>
        <taxon>Albimonas</taxon>
    </lineage>
</organism>
<dbReference type="InterPro" id="IPR045337">
    <property type="entry name" value="MmgE_PrpD_C"/>
</dbReference>
<dbReference type="SUPFAM" id="SSF103378">
    <property type="entry name" value="2-methylcitrate dehydratase PrpD"/>
    <property type="match status" value="1"/>
</dbReference>
<evidence type="ECO:0000313" key="5">
    <source>
        <dbReference type="Proteomes" id="UP000199118"/>
    </source>
</evidence>
<proteinExistence type="inferred from homology"/>
<protein>
    <submittedName>
        <fullName evidence="4">2-methylcitrate dehydratase PrpD</fullName>
    </submittedName>
</protein>
<dbReference type="PANTHER" id="PTHR16943">
    <property type="entry name" value="2-METHYLCITRATE DEHYDRATASE-RELATED"/>
    <property type="match status" value="1"/>
</dbReference>
<dbReference type="RefSeq" id="WP_092683084.1">
    <property type="nucleotide sequence ID" value="NZ_FNMZ01000005.1"/>
</dbReference>
<accession>A0A1H3BM84</accession>
<dbReference type="Pfam" id="PF19305">
    <property type="entry name" value="MmgE_PrpD_C"/>
    <property type="match status" value="1"/>
</dbReference>
<evidence type="ECO:0000259" key="3">
    <source>
        <dbReference type="Pfam" id="PF19305"/>
    </source>
</evidence>
<dbReference type="InterPro" id="IPR042188">
    <property type="entry name" value="MmgE/PrpD_sf_2"/>
</dbReference>
<dbReference type="InterPro" id="IPR045336">
    <property type="entry name" value="MmgE_PrpD_N"/>
</dbReference>
<keyword evidence="5" id="KW-1185">Reference proteome</keyword>
<evidence type="ECO:0000313" key="4">
    <source>
        <dbReference type="EMBL" id="SDX43080.1"/>
    </source>
</evidence>
<dbReference type="AlphaFoldDB" id="A0A1H3BM84"/>
<feature type="domain" description="MmgE/PrpD C-terminal" evidence="3">
    <location>
        <begin position="284"/>
        <end position="436"/>
    </location>
</feature>
<dbReference type="GO" id="GO:0016829">
    <property type="term" value="F:lyase activity"/>
    <property type="evidence" value="ECO:0007669"/>
    <property type="project" value="InterPro"/>
</dbReference>
<gene>
    <name evidence="4" type="ORF">SAMN05444336_10586</name>
</gene>
<reference evidence="4 5" key="1">
    <citation type="submission" date="2016-10" db="EMBL/GenBank/DDBJ databases">
        <authorList>
            <person name="de Groot N.N."/>
        </authorList>
    </citation>
    <scope>NUCLEOTIDE SEQUENCE [LARGE SCALE GENOMIC DNA]</scope>
    <source>
        <strain evidence="4 5">DSM 17890</strain>
    </source>
</reference>
<feature type="domain" description="MmgE/PrpD N-terminal" evidence="2">
    <location>
        <begin position="21"/>
        <end position="259"/>
    </location>
</feature>
<dbReference type="Pfam" id="PF03972">
    <property type="entry name" value="MmgE_PrpD_N"/>
    <property type="match status" value="1"/>
</dbReference>
<dbReference type="Proteomes" id="UP000199118">
    <property type="component" value="Unassembled WGS sequence"/>
</dbReference>
<dbReference type="InterPro" id="IPR042183">
    <property type="entry name" value="MmgE/PrpD_sf_1"/>
</dbReference>
<evidence type="ECO:0000256" key="1">
    <source>
        <dbReference type="ARBA" id="ARBA00006174"/>
    </source>
</evidence>
<sequence length="477" mass="50787">MTHTTDTPPDAAADAPIVDVIVDHVLGARYEDLSDHDLHRARTYLLDTLGVAIAGSRGAAIDALIDTARGWGDGDEATVWVTGERLPATQAAVVNAYQIHCLEYDCVHEAAVVHPMATVLSALMAFCERRAGRGQPVSGRDFLLAMCIGIDVATLMGVAAHGPIRWFRPATAGGFGAVAAMARLEGLDKTGVKDAFGAMYGQTSGTLQPHVEGSPVLGLQIGFNARAAICAIDLARAGFRGPHDVFDGPYGYFRLLEDGAFDLAPIRETLGREWQVSRLSHKPFPSGRLTHGVVDALMRLTAAHGFAPEDVASVKGTAPPLVTRLVGRPDIPNPEPNYAKLCLRFVAGAWLARGKVDVPEFSDPEVLADPRIHDFAARVEVETDDNPSQSALAPQWWQVTLTDGTIHEIDLPHVYGHPMAALTDDENLAKFRRCVGWGRAPMAGDAADALIAAVAAAETLDDAGALARMTVIPGARD</sequence>
<dbReference type="PANTHER" id="PTHR16943:SF8">
    <property type="entry name" value="2-METHYLCITRATE DEHYDRATASE"/>
    <property type="match status" value="1"/>
</dbReference>
<comment type="similarity">
    <text evidence="1">Belongs to the PrpD family.</text>
</comment>
<dbReference type="Gene3D" id="1.10.4100.10">
    <property type="entry name" value="2-methylcitrate dehydratase PrpD"/>
    <property type="match status" value="1"/>
</dbReference>
<name>A0A1H3BM84_9RHOB</name>
<evidence type="ECO:0000259" key="2">
    <source>
        <dbReference type="Pfam" id="PF03972"/>
    </source>
</evidence>